<dbReference type="SMART" id="SM00490">
    <property type="entry name" value="HELICc"/>
    <property type="match status" value="1"/>
</dbReference>
<dbReference type="InterPro" id="IPR014014">
    <property type="entry name" value="RNA_helicase_DEAD_Q_motif"/>
</dbReference>
<evidence type="ECO:0000259" key="15">
    <source>
        <dbReference type="PROSITE" id="PS51194"/>
    </source>
</evidence>
<evidence type="ECO:0000256" key="10">
    <source>
        <dbReference type="ARBA" id="ARBA00047984"/>
    </source>
</evidence>
<dbReference type="AlphaFoldDB" id="A0A178ZT01"/>
<feature type="compositionally biased region" description="Basic and acidic residues" evidence="13">
    <location>
        <begin position="502"/>
        <end position="512"/>
    </location>
</feature>
<evidence type="ECO:0000259" key="14">
    <source>
        <dbReference type="PROSITE" id="PS51192"/>
    </source>
</evidence>
<dbReference type="InterPro" id="IPR011545">
    <property type="entry name" value="DEAD/DEAH_box_helicase_dom"/>
</dbReference>
<evidence type="ECO:0000256" key="9">
    <source>
        <dbReference type="ARBA" id="ARBA00023242"/>
    </source>
</evidence>
<comment type="similarity">
    <text evidence="12">Belongs to the DEAD box helicase family.</text>
</comment>
<dbReference type="GO" id="GO:0003724">
    <property type="term" value="F:RNA helicase activity"/>
    <property type="evidence" value="ECO:0007669"/>
    <property type="project" value="UniProtKB-EC"/>
</dbReference>
<keyword evidence="5 12" id="KW-0378">Hydrolase</keyword>
<dbReference type="SUPFAM" id="SSF52540">
    <property type="entry name" value="P-loop containing nucleoside triphosphate hydrolases"/>
    <property type="match status" value="2"/>
</dbReference>
<sequence>MADDGMFLNFSVDENLVSAVANKTQKFRGGSWRDRLRAKRSAQRGERGGSQQRRHDANTVPIDQDRFEGRRNTHTHGSQSGEFPVTRPAKRRRENGHVPDSTQVQHGPQKRSHEQRPPIAGPREVISSLFTYNPKPSTAVEEPKEDKEEGKPTVPSNAPLIDGIDTFTSLGLSPTIATHLLTKMNLKNPTAIQKAAVSQMLKDDSDAFIQSETGSGKTLAYLLPLVQRIMTMSEQVAEKHETHTQDSLALHRDSGLFAIILAPTRELCKQISVVLERLLGCAHYIVAGHVIGGEKKKSEKARMRKGLNILVATPGRLVDHLENTKALDVSNVRWLVLDEGDRLVDLGFEEDITKIVKTLDQKKRPRGSSKWPGLPEKRTTVLCSATLKMNVQKLGEISLKDAVLIKGDSGDSDEPGQGEGAGDATANGNVTRDSAFLAPAQLKQSYIIAAAKLRFVTLTALLKRTFARKGSVMKAIVFVSCADSVEFHFKAFTTAFEGGDSSEDKGPSRETPEGDSETQDLEAGKPSPTSTSDPSVSDSVLPSPTFSSSHNQVTLYKLHGSLPQITRTNIVKRFAGTTAPSLLIATDVASRGLDLPNLDLVIEYDPAFSAEDHLHRIGRTARLGRDGRAIIFLLPGKEEGYVSVLKSSYKTGSDTVANVTSMSAEEVLKKGFTPLSGVIPTKNTTHKSEKGADWQSRATDLQLSLERFILSSPQNKDLGKKAFQSHVRAYATHIASERKWFDIKELHLGHLCKSFGLRETPSGMGVGRNKKAGSKRGRSASDGGGMRHGRSDGERNGERARTRDADVDMDHTGDADEAARKMREKIRMNRKMMMGGTADEFNIA</sequence>
<dbReference type="PANTHER" id="PTHR24031">
    <property type="entry name" value="RNA HELICASE"/>
    <property type="match status" value="1"/>
</dbReference>
<feature type="short sequence motif" description="Q motif" evidence="11">
    <location>
        <begin position="165"/>
        <end position="194"/>
    </location>
</feature>
<feature type="compositionally biased region" description="Basic and acidic residues" evidence="13">
    <location>
        <begin position="43"/>
        <end position="71"/>
    </location>
</feature>
<evidence type="ECO:0000259" key="16">
    <source>
        <dbReference type="PROSITE" id="PS51195"/>
    </source>
</evidence>
<evidence type="ECO:0000256" key="8">
    <source>
        <dbReference type="ARBA" id="ARBA00022884"/>
    </source>
</evidence>
<keyword evidence="7 12" id="KW-0067">ATP-binding</keyword>
<evidence type="ECO:0000256" key="13">
    <source>
        <dbReference type="SAM" id="MobiDB-lite"/>
    </source>
</evidence>
<dbReference type="Pfam" id="PF00271">
    <property type="entry name" value="Helicase_C"/>
    <property type="match status" value="1"/>
</dbReference>
<dbReference type="CDD" id="cd17949">
    <property type="entry name" value="DEADc_DDX31"/>
    <property type="match status" value="1"/>
</dbReference>
<feature type="domain" description="DEAD-box RNA helicase Q" evidence="16">
    <location>
        <begin position="165"/>
        <end position="194"/>
    </location>
</feature>
<evidence type="ECO:0000256" key="7">
    <source>
        <dbReference type="ARBA" id="ARBA00022840"/>
    </source>
</evidence>
<feature type="region of interest" description="Disordered" evidence="13">
    <location>
        <begin position="757"/>
        <end position="820"/>
    </location>
</feature>
<feature type="compositionally biased region" description="Low complexity" evidence="13">
    <location>
        <begin position="526"/>
        <end position="545"/>
    </location>
</feature>
<dbReference type="Pfam" id="PF00270">
    <property type="entry name" value="DEAD"/>
    <property type="match status" value="1"/>
</dbReference>
<feature type="compositionally biased region" description="Basic residues" evidence="13">
    <location>
        <begin position="768"/>
        <end position="778"/>
    </location>
</feature>
<dbReference type="PROSITE" id="PS51195">
    <property type="entry name" value="Q_MOTIF"/>
    <property type="match status" value="1"/>
</dbReference>
<keyword evidence="6 12" id="KW-0347">Helicase</keyword>
<gene>
    <name evidence="17" type="ORF">AYL99_02176</name>
</gene>
<keyword evidence="4 12" id="KW-0547">Nucleotide-binding</keyword>
<evidence type="ECO:0000256" key="2">
    <source>
        <dbReference type="ARBA" id="ARBA00022517"/>
    </source>
</evidence>
<keyword evidence="3" id="KW-0698">rRNA processing</keyword>
<feature type="region of interest" description="Disordered" evidence="13">
    <location>
        <begin position="497"/>
        <end position="545"/>
    </location>
</feature>
<comment type="function">
    <text evidence="12">RNA helicase.</text>
</comment>
<feature type="domain" description="Helicase C-terminal" evidence="15">
    <location>
        <begin position="457"/>
        <end position="668"/>
    </location>
</feature>
<keyword evidence="9" id="KW-0539">Nucleus</keyword>
<organism evidence="17 18">
    <name type="scientific">Fonsecaea erecta</name>
    <dbReference type="NCBI Taxonomy" id="1367422"/>
    <lineage>
        <taxon>Eukaryota</taxon>
        <taxon>Fungi</taxon>
        <taxon>Dikarya</taxon>
        <taxon>Ascomycota</taxon>
        <taxon>Pezizomycotina</taxon>
        <taxon>Eurotiomycetes</taxon>
        <taxon>Chaetothyriomycetidae</taxon>
        <taxon>Chaetothyriales</taxon>
        <taxon>Herpotrichiellaceae</taxon>
        <taxon>Fonsecaea</taxon>
    </lineage>
</organism>
<accession>A0A178ZT01</accession>
<dbReference type="STRING" id="1367422.A0A178ZT01"/>
<feature type="region of interest" description="Disordered" evidence="13">
    <location>
        <begin position="408"/>
        <end position="429"/>
    </location>
</feature>
<dbReference type="Gene3D" id="3.40.50.300">
    <property type="entry name" value="P-loop containing nucleotide triphosphate hydrolases"/>
    <property type="match status" value="2"/>
</dbReference>
<dbReference type="SMART" id="SM01178">
    <property type="entry name" value="DUF4217"/>
    <property type="match status" value="1"/>
</dbReference>
<dbReference type="PROSITE" id="PS51194">
    <property type="entry name" value="HELICASE_CTER"/>
    <property type="match status" value="1"/>
</dbReference>
<dbReference type="GO" id="GO:0005524">
    <property type="term" value="F:ATP binding"/>
    <property type="evidence" value="ECO:0007669"/>
    <property type="project" value="UniProtKB-UniRule"/>
</dbReference>
<feature type="domain" description="Helicase ATP-binding" evidence="14">
    <location>
        <begin position="198"/>
        <end position="405"/>
    </location>
</feature>
<evidence type="ECO:0000256" key="12">
    <source>
        <dbReference type="RuleBase" id="RU365068"/>
    </source>
</evidence>
<comment type="catalytic activity">
    <reaction evidence="10 12">
        <text>ATP + H2O = ADP + phosphate + H(+)</text>
        <dbReference type="Rhea" id="RHEA:13065"/>
        <dbReference type="ChEBI" id="CHEBI:15377"/>
        <dbReference type="ChEBI" id="CHEBI:15378"/>
        <dbReference type="ChEBI" id="CHEBI:30616"/>
        <dbReference type="ChEBI" id="CHEBI:43474"/>
        <dbReference type="ChEBI" id="CHEBI:456216"/>
        <dbReference type="EC" id="3.6.4.13"/>
    </reaction>
</comment>
<evidence type="ECO:0000256" key="6">
    <source>
        <dbReference type="ARBA" id="ARBA00022806"/>
    </source>
</evidence>
<comment type="subcellular location">
    <subcellularLocation>
        <location evidence="1">Nucleus</location>
        <location evidence="1">Nucleolus</location>
    </subcellularLocation>
</comment>
<dbReference type="SMART" id="SM00487">
    <property type="entry name" value="DEXDc"/>
    <property type="match status" value="1"/>
</dbReference>
<dbReference type="InterPro" id="IPR001650">
    <property type="entry name" value="Helicase_C-like"/>
</dbReference>
<dbReference type="GO" id="GO:0003723">
    <property type="term" value="F:RNA binding"/>
    <property type="evidence" value="ECO:0007669"/>
    <property type="project" value="UniProtKB-UniRule"/>
</dbReference>
<evidence type="ECO:0000313" key="17">
    <source>
        <dbReference type="EMBL" id="OAP62949.1"/>
    </source>
</evidence>
<dbReference type="InterPro" id="IPR014001">
    <property type="entry name" value="Helicase_ATP-bd"/>
</dbReference>
<evidence type="ECO:0000256" key="5">
    <source>
        <dbReference type="ARBA" id="ARBA00022801"/>
    </source>
</evidence>
<dbReference type="InterPro" id="IPR025313">
    <property type="entry name" value="SPB4-like_CTE"/>
</dbReference>
<dbReference type="InterPro" id="IPR027417">
    <property type="entry name" value="P-loop_NTPase"/>
</dbReference>
<dbReference type="Pfam" id="PF13959">
    <property type="entry name" value="CTE_SPB4"/>
    <property type="match status" value="1"/>
</dbReference>
<dbReference type="OrthoDB" id="422663at2759"/>
<dbReference type="RefSeq" id="XP_018696316.1">
    <property type="nucleotide sequence ID" value="XM_018833692.1"/>
</dbReference>
<keyword evidence="18" id="KW-1185">Reference proteome</keyword>
<dbReference type="PROSITE" id="PS51192">
    <property type="entry name" value="HELICASE_ATP_BIND_1"/>
    <property type="match status" value="1"/>
</dbReference>
<evidence type="ECO:0000313" key="18">
    <source>
        <dbReference type="Proteomes" id="UP000078343"/>
    </source>
</evidence>
<feature type="region of interest" description="Disordered" evidence="13">
    <location>
        <begin position="28"/>
        <end position="160"/>
    </location>
</feature>
<dbReference type="EMBL" id="LVYI01000002">
    <property type="protein sequence ID" value="OAP62949.1"/>
    <property type="molecule type" value="Genomic_DNA"/>
</dbReference>
<evidence type="ECO:0000256" key="4">
    <source>
        <dbReference type="ARBA" id="ARBA00022741"/>
    </source>
</evidence>
<dbReference type="GO" id="GO:0016787">
    <property type="term" value="F:hydrolase activity"/>
    <property type="evidence" value="ECO:0007669"/>
    <property type="project" value="UniProtKB-KW"/>
</dbReference>
<name>A0A178ZT01_9EURO</name>
<keyword evidence="8 12" id="KW-0694">RNA-binding</keyword>
<evidence type="ECO:0000256" key="11">
    <source>
        <dbReference type="PROSITE-ProRule" id="PRU00552"/>
    </source>
</evidence>
<dbReference type="GO" id="GO:0005730">
    <property type="term" value="C:nucleolus"/>
    <property type="evidence" value="ECO:0007669"/>
    <property type="project" value="UniProtKB-SubCell"/>
</dbReference>
<protein>
    <recommendedName>
        <fullName evidence="12">ATP-dependent RNA helicase</fullName>
        <ecNumber evidence="12">3.6.4.13</ecNumber>
    </recommendedName>
</protein>
<reference evidence="17 18" key="1">
    <citation type="submission" date="2016-04" db="EMBL/GenBank/DDBJ databases">
        <title>Draft genome of Fonsecaea erecta CBS 125763.</title>
        <authorList>
            <person name="Weiss V.A."/>
            <person name="Vicente V.A."/>
            <person name="Raittz R.T."/>
            <person name="Moreno L.F."/>
            <person name="De Souza E.M."/>
            <person name="Pedrosa F.O."/>
            <person name="Steffens M.B."/>
            <person name="Faoro H."/>
            <person name="Tadra-Sfeir M.Z."/>
            <person name="Najafzadeh M.J."/>
            <person name="Felipe M.S."/>
            <person name="Teixeira M."/>
            <person name="Sun J."/>
            <person name="Xi L."/>
            <person name="Gomes R."/>
            <person name="De Azevedo C.M."/>
            <person name="Salgado C.G."/>
            <person name="Da Silva M.B."/>
            <person name="Nascimento M.F."/>
            <person name="Queiroz-Telles F."/>
            <person name="Attili D.S."/>
            <person name="Gorbushina A."/>
        </authorList>
    </citation>
    <scope>NUCLEOTIDE SEQUENCE [LARGE SCALE GENOMIC DNA]</scope>
    <source>
        <strain evidence="17 18">CBS 125763</strain>
    </source>
</reference>
<proteinExistence type="inferred from homology"/>
<dbReference type="Proteomes" id="UP000078343">
    <property type="component" value="Unassembled WGS sequence"/>
</dbReference>
<dbReference type="GO" id="GO:0000464">
    <property type="term" value="P:endonucleolytic cleavage in ITS1 upstream of 5.8S rRNA from tricistronic rRNA transcript (SSU-rRNA, 5.8S rRNA, LSU-rRNA)"/>
    <property type="evidence" value="ECO:0007669"/>
    <property type="project" value="EnsemblFungi"/>
</dbReference>
<evidence type="ECO:0000256" key="1">
    <source>
        <dbReference type="ARBA" id="ARBA00004604"/>
    </source>
</evidence>
<dbReference type="CDD" id="cd18787">
    <property type="entry name" value="SF2_C_DEAD"/>
    <property type="match status" value="1"/>
</dbReference>
<feature type="compositionally biased region" description="Basic and acidic residues" evidence="13">
    <location>
        <begin position="789"/>
        <end position="820"/>
    </location>
</feature>
<evidence type="ECO:0000256" key="3">
    <source>
        <dbReference type="ARBA" id="ARBA00022552"/>
    </source>
</evidence>
<dbReference type="EC" id="3.6.4.13" evidence="12"/>
<comment type="caution">
    <text evidence="17">The sequence shown here is derived from an EMBL/GenBank/DDBJ whole genome shotgun (WGS) entry which is preliminary data.</text>
</comment>
<feature type="compositionally biased region" description="Basic and acidic residues" evidence="13">
    <location>
        <begin position="141"/>
        <end position="151"/>
    </location>
</feature>
<comment type="domain">
    <text evidence="12">The Q motif is unique to and characteristic of the DEAD box family of RNA helicases and controls ATP binding and hydrolysis.</text>
</comment>
<keyword evidence="2" id="KW-0690">Ribosome biogenesis</keyword>
<dbReference type="GeneID" id="30006346"/>